<evidence type="ECO:0000313" key="1">
    <source>
        <dbReference type="EMBL" id="RXF75051.1"/>
    </source>
</evidence>
<keyword evidence="2" id="KW-1185">Reference proteome</keyword>
<reference evidence="1 2" key="1">
    <citation type="submission" date="2018-12" db="EMBL/GenBank/DDBJ databases">
        <title>bacterium Hansschlegelia zhihuaiae S113.</title>
        <authorList>
            <person name="He J."/>
        </authorList>
    </citation>
    <scope>NUCLEOTIDE SEQUENCE [LARGE SCALE GENOMIC DNA]</scope>
    <source>
        <strain evidence="1 2">S 113</strain>
    </source>
</reference>
<organism evidence="1 2">
    <name type="scientific">Hansschlegelia zhihuaiae</name>
    <dbReference type="NCBI Taxonomy" id="405005"/>
    <lineage>
        <taxon>Bacteria</taxon>
        <taxon>Pseudomonadati</taxon>
        <taxon>Pseudomonadota</taxon>
        <taxon>Alphaproteobacteria</taxon>
        <taxon>Hyphomicrobiales</taxon>
        <taxon>Methylopilaceae</taxon>
        <taxon>Hansschlegelia</taxon>
    </lineage>
</organism>
<sequence>MDLVLVVCLVASPGHCRPERLAYSYEAAAPQACMAAAPPIVAEWTETHPEWSVARWRCEPLERRARR</sequence>
<proteinExistence type="predicted"/>
<dbReference type="EMBL" id="RYFI01000002">
    <property type="protein sequence ID" value="RXF75051.1"/>
    <property type="molecule type" value="Genomic_DNA"/>
</dbReference>
<gene>
    <name evidence="1" type="ORF">EK403_03110</name>
</gene>
<accession>A0A4Q0MMN0</accession>
<name>A0A4Q0MMN0_9HYPH</name>
<dbReference type="RefSeq" id="WP_128776041.1">
    <property type="nucleotide sequence ID" value="NZ_RYFI01000002.1"/>
</dbReference>
<comment type="caution">
    <text evidence="1">The sequence shown here is derived from an EMBL/GenBank/DDBJ whole genome shotgun (WGS) entry which is preliminary data.</text>
</comment>
<dbReference type="AlphaFoldDB" id="A0A4Q0MMN0"/>
<evidence type="ECO:0000313" key="2">
    <source>
        <dbReference type="Proteomes" id="UP000289708"/>
    </source>
</evidence>
<dbReference type="Proteomes" id="UP000289708">
    <property type="component" value="Unassembled WGS sequence"/>
</dbReference>
<protein>
    <submittedName>
        <fullName evidence="1">Uncharacterized protein</fullName>
    </submittedName>
</protein>